<evidence type="ECO:0000313" key="1">
    <source>
        <dbReference type="EMBL" id="KKS06793.1"/>
    </source>
</evidence>
<organism evidence="1 2">
    <name type="scientific">candidate division WWE3 bacterium GW2011_GWE1_41_27</name>
    <dbReference type="NCBI Taxonomy" id="1619131"/>
    <lineage>
        <taxon>Bacteria</taxon>
        <taxon>Katanobacteria</taxon>
    </lineage>
</organism>
<dbReference type="Proteomes" id="UP000034544">
    <property type="component" value="Unassembled WGS sequence"/>
</dbReference>
<gene>
    <name evidence="1" type="ORF">UU59_C0021G0009</name>
</gene>
<accession>A0A0G0Z1P0</accession>
<comment type="caution">
    <text evidence="1">The sequence shown here is derived from an EMBL/GenBank/DDBJ whole genome shotgun (WGS) entry which is preliminary data.</text>
</comment>
<proteinExistence type="predicted"/>
<evidence type="ECO:0000313" key="2">
    <source>
        <dbReference type="Proteomes" id="UP000034544"/>
    </source>
</evidence>
<sequence length="93" mass="10655">MIVMKGPHVSYFAASRLAYAIHKIDSLAVVVLDDKGRVTVREMSKAEDVETFLRDLVNSRYHLGGRKWEGFNVRLVRLNEPTVGSRRDIIDLR</sequence>
<dbReference type="AlphaFoldDB" id="A0A0G0Z1P0"/>
<dbReference type="EMBL" id="LCBF01000021">
    <property type="protein sequence ID" value="KKS06793.1"/>
    <property type="molecule type" value="Genomic_DNA"/>
</dbReference>
<protein>
    <submittedName>
        <fullName evidence="1">Uncharacterized protein</fullName>
    </submittedName>
</protein>
<reference evidence="1 2" key="1">
    <citation type="journal article" date="2015" name="Nature">
        <title>rRNA introns, odd ribosomes, and small enigmatic genomes across a large radiation of phyla.</title>
        <authorList>
            <person name="Brown C.T."/>
            <person name="Hug L.A."/>
            <person name="Thomas B.C."/>
            <person name="Sharon I."/>
            <person name="Castelle C.J."/>
            <person name="Singh A."/>
            <person name="Wilkins M.J."/>
            <person name="Williams K.H."/>
            <person name="Banfield J.F."/>
        </authorList>
    </citation>
    <scope>NUCLEOTIDE SEQUENCE [LARGE SCALE GENOMIC DNA]</scope>
</reference>
<name>A0A0G0Z1P0_UNCKA</name>